<sequence length="229" mass="25454">MNLERYQRITSVLKSRQTDLTLCLEEVHKANNVSAIVRTADATGVHKIHAVWPTEQMQMLGHTSAGARNWVDVETHKNIDDAFAVLKSQGMQILATNLSDTAVDFREIDYTKPTAIILGSEKTGISKKALAMADHDIIIPMVGMVQSLNVSVASALILYEAQRQRDLAGMYDREESTLPAEYINHVLFERGHPVLAKVAKRKGLAYPQLDETGQIVADDAWWARMQAAD</sequence>
<dbReference type="Pfam" id="PF00588">
    <property type="entry name" value="SpoU_methylase"/>
    <property type="match status" value="1"/>
</dbReference>
<dbReference type="OrthoDB" id="9794400at2"/>
<organism evidence="10 11">
    <name type="scientific">Aliivibrio sifiae</name>
    <dbReference type="NCBI Taxonomy" id="566293"/>
    <lineage>
        <taxon>Bacteria</taxon>
        <taxon>Pseudomonadati</taxon>
        <taxon>Pseudomonadota</taxon>
        <taxon>Gammaproteobacteria</taxon>
        <taxon>Vibrionales</taxon>
        <taxon>Vibrionaceae</taxon>
        <taxon>Aliivibrio</taxon>
    </lineage>
</organism>
<evidence type="ECO:0000256" key="4">
    <source>
        <dbReference type="ARBA" id="ARBA00022691"/>
    </source>
</evidence>
<evidence type="ECO:0000256" key="2">
    <source>
        <dbReference type="ARBA" id="ARBA00022603"/>
    </source>
</evidence>
<dbReference type="GO" id="GO:0002938">
    <property type="term" value="P:tRNA guanine ribose methylation"/>
    <property type="evidence" value="ECO:0007669"/>
    <property type="project" value="UniProtKB-UniRule"/>
</dbReference>
<dbReference type="Pfam" id="PF12105">
    <property type="entry name" value="SpoU_methylas_C"/>
    <property type="match status" value="1"/>
</dbReference>
<dbReference type="RefSeq" id="WP_105056692.1">
    <property type="nucleotide sequence ID" value="NZ_CAWNRT010000003.1"/>
</dbReference>
<comment type="caution">
    <text evidence="10">The sequence shown here is derived from an EMBL/GenBank/DDBJ whole genome shotgun (WGS) entry which is preliminary data.</text>
</comment>
<feature type="binding site" evidence="7">
    <location>
        <position position="139"/>
    </location>
    <ligand>
        <name>S-adenosyl-L-methionine</name>
        <dbReference type="ChEBI" id="CHEBI:59789"/>
    </ligand>
</feature>
<keyword evidence="4 7" id="KW-0949">S-adenosyl-L-methionine</keyword>
<gene>
    <name evidence="7" type="primary">trmH</name>
    <name evidence="10" type="ORF">BTO22_17925</name>
</gene>
<dbReference type="Gene3D" id="3.40.1280.10">
    <property type="match status" value="1"/>
</dbReference>
<dbReference type="HAMAP" id="MF_02060">
    <property type="entry name" value="tRNA_methyltr_TrmH"/>
    <property type="match status" value="1"/>
</dbReference>
<feature type="domain" description="tRNA/rRNA methyltransferase SpoU type" evidence="8">
    <location>
        <begin position="20"/>
        <end position="159"/>
    </location>
</feature>
<dbReference type="Proteomes" id="UP000239263">
    <property type="component" value="Unassembled WGS sequence"/>
</dbReference>
<dbReference type="PANTHER" id="PTHR43453">
    <property type="entry name" value="RRNA METHYLASE-LIKE"/>
    <property type="match status" value="1"/>
</dbReference>
<comment type="function">
    <text evidence="7">Catalyzes the 2'-O methylation of guanosine at position 18 in tRNA.</text>
</comment>
<comment type="catalytic activity">
    <reaction evidence="7">
        <text>guanosine(18) in tRNA + S-adenosyl-L-methionine = 2'-O-methylguanosine(18) in tRNA + S-adenosyl-L-homocysteine + H(+)</text>
        <dbReference type="Rhea" id="RHEA:20077"/>
        <dbReference type="Rhea" id="RHEA-COMP:10190"/>
        <dbReference type="Rhea" id="RHEA-COMP:10192"/>
        <dbReference type="ChEBI" id="CHEBI:15378"/>
        <dbReference type="ChEBI" id="CHEBI:57856"/>
        <dbReference type="ChEBI" id="CHEBI:59789"/>
        <dbReference type="ChEBI" id="CHEBI:74269"/>
        <dbReference type="ChEBI" id="CHEBI:74445"/>
        <dbReference type="EC" id="2.1.1.34"/>
    </reaction>
</comment>
<dbReference type="InterPro" id="IPR029028">
    <property type="entry name" value="Alpha/beta_knot_MTases"/>
</dbReference>
<evidence type="ECO:0000256" key="5">
    <source>
        <dbReference type="ARBA" id="ARBA00022694"/>
    </source>
</evidence>
<dbReference type="CDD" id="cd18092">
    <property type="entry name" value="SpoU-like_TrmH"/>
    <property type="match status" value="1"/>
</dbReference>
<dbReference type="InterPro" id="IPR033671">
    <property type="entry name" value="TrmH"/>
</dbReference>
<keyword evidence="6 7" id="KW-0694">RNA-binding</keyword>
<dbReference type="GO" id="GO:0141100">
    <property type="term" value="F:tRNA (guanine(18)-2'-O)-methyltransferase activity"/>
    <property type="evidence" value="ECO:0007669"/>
    <property type="project" value="UniProtKB-UniRule"/>
</dbReference>
<keyword evidence="2 7" id="KW-0489">Methyltransferase</keyword>
<dbReference type="InterPro" id="IPR029026">
    <property type="entry name" value="tRNA_m1G_MTases_N"/>
</dbReference>
<evidence type="ECO:0000256" key="1">
    <source>
        <dbReference type="ARBA" id="ARBA00022555"/>
    </source>
</evidence>
<evidence type="ECO:0000259" key="9">
    <source>
        <dbReference type="Pfam" id="PF12105"/>
    </source>
</evidence>
<dbReference type="InterPro" id="IPR001537">
    <property type="entry name" value="SpoU_MeTrfase"/>
</dbReference>
<proteinExistence type="inferred from homology"/>
<dbReference type="SUPFAM" id="SSF75217">
    <property type="entry name" value="alpha/beta knot"/>
    <property type="match status" value="1"/>
</dbReference>
<dbReference type="PANTHER" id="PTHR43453:SF1">
    <property type="entry name" value="TRNA_RRNA METHYLTRANSFERASE SPOU TYPE DOMAIN-CONTAINING PROTEIN"/>
    <property type="match status" value="1"/>
</dbReference>
<dbReference type="NCBIfam" id="NF008295">
    <property type="entry name" value="PRK11081.1"/>
    <property type="match status" value="1"/>
</dbReference>
<evidence type="ECO:0000259" key="8">
    <source>
        <dbReference type="Pfam" id="PF00588"/>
    </source>
</evidence>
<dbReference type="InterPro" id="IPR022724">
    <property type="entry name" value="rRNA_MeTrfase_SpoU_C"/>
</dbReference>
<protein>
    <recommendedName>
        <fullName evidence="7">tRNA (guanosine(18)-2'-O)-methyltransferase</fullName>
        <ecNumber evidence="7">2.1.1.34</ecNumber>
    </recommendedName>
    <alternativeName>
        <fullName evidence="7">tRNA [Gm18] methyltransferase</fullName>
    </alternativeName>
</protein>
<name>A0A2S7X0I7_9GAMM</name>
<evidence type="ECO:0000256" key="3">
    <source>
        <dbReference type="ARBA" id="ARBA00022679"/>
    </source>
</evidence>
<dbReference type="GO" id="GO:0000049">
    <property type="term" value="F:tRNA binding"/>
    <property type="evidence" value="ECO:0007669"/>
    <property type="project" value="UniProtKB-UniRule"/>
</dbReference>
<dbReference type="EC" id="2.1.1.34" evidence="7"/>
<dbReference type="AlphaFoldDB" id="A0A2S7X0I7"/>
<dbReference type="FunFam" id="3.40.1280.10:FF:000009">
    <property type="entry name" value="tRNA (guanosine(18)-2'-O)-methyltransferase"/>
    <property type="match status" value="1"/>
</dbReference>
<comment type="similarity">
    <text evidence="7">Belongs to the class IV-like SAM-binding methyltransferase superfamily. RNA methyltransferase TrmH family.</text>
</comment>
<keyword evidence="3 7" id="KW-0808">Transferase</keyword>
<feature type="binding site" evidence="7">
    <location>
        <position position="148"/>
    </location>
    <ligand>
        <name>S-adenosyl-L-methionine</name>
        <dbReference type="ChEBI" id="CHEBI:59789"/>
    </ligand>
</feature>
<evidence type="ECO:0000313" key="10">
    <source>
        <dbReference type="EMBL" id="PQJ83268.1"/>
    </source>
</evidence>
<feature type="binding site" evidence="7">
    <location>
        <position position="96"/>
    </location>
    <ligand>
        <name>S-adenosyl-L-methionine</name>
        <dbReference type="ChEBI" id="CHEBI:59789"/>
    </ligand>
</feature>
<keyword evidence="1 7" id="KW-0820">tRNA-binding</keyword>
<reference evidence="10 11" key="1">
    <citation type="submission" date="2016-12" db="EMBL/GenBank/DDBJ databases">
        <title>Diversity of luminous bacteria.</title>
        <authorList>
            <person name="Yoshizawa S."/>
            <person name="Kogure K."/>
        </authorList>
    </citation>
    <scope>NUCLEOTIDE SEQUENCE [LARGE SCALE GENOMIC DNA]</scope>
    <source>
        <strain evidence="10 11">ATCC 33715</strain>
    </source>
</reference>
<evidence type="ECO:0000313" key="11">
    <source>
        <dbReference type="Proteomes" id="UP000239263"/>
    </source>
</evidence>
<accession>A0A2S7X0I7</accession>
<evidence type="ECO:0000256" key="7">
    <source>
        <dbReference type="HAMAP-Rule" id="MF_02060"/>
    </source>
</evidence>
<feature type="domain" description="RNA methyltransferase SpoU/TrmH type C-terminal" evidence="9">
    <location>
        <begin position="163"/>
        <end position="218"/>
    </location>
</feature>
<comment type="caution">
    <text evidence="7">Lacks conserved residue(s) required for the propagation of feature annotation.</text>
</comment>
<evidence type="ECO:0000256" key="6">
    <source>
        <dbReference type="ARBA" id="ARBA00022884"/>
    </source>
</evidence>
<keyword evidence="5 7" id="KW-0819">tRNA processing</keyword>
<dbReference type="EMBL" id="MSCO01000003">
    <property type="protein sequence ID" value="PQJ83268.1"/>
    <property type="molecule type" value="Genomic_DNA"/>
</dbReference>